<dbReference type="eggNOG" id="COG0223">
    <property type="taxonomic scope" value="Bacteria"/>
</dbReference>
<dbReference type="RefSeq" id="WP_009147143.1">
    <property type="nucleotide sequence ID" value="NZ_CP121471.1"/>
</dbReference>
<dbReference type="InterPro" id="IPR036477">
    <property type="entry name" value="Formyl_transf_N_sf"/>
</dbReference>
<dbReference type="Pfam" id="PF02911">
    <property type="entry name" value="Formyl_trans_C"/>
    <property type="match status" value="1"/>
</dbReference>
<dbReference type="NCBIfam" id="TIGR00460">
    <property type="entry name" value="fmt"/>
    <property type="match status" value="1"/>
</dbReference>
<dbReference type="OrthoDB" id="9802815at2"/>
<comment type="catalytic activity">
    <reaction evidence="5">
        <text>L-methionyl-tRNA(fMet) + (6R)-10-formyltetrahydrofolate = N-formyl-L-methionyl-tRNA(fMet) + (6S)-5,6,7,8-tetrahydrofolate + H(+)</text>
        <dbReference type="Rhea" id="RHEA:24380"/>
        <dbReference type="Rhea" id="RHEA-COMP:9952"/>
        <dbReference type="Rhea" id="RHEA-COMP:9953"/>
        <dbReference type="ChEBI" id="CHEBI:15378"/>
        <dbReference type="ChEBI" id="CHEBI:57453"/>
        <dbReference type="ChEBI" id="CHEBI:78530"/>
        <dbReference type="ChEBI" id="CHEBI:78844"/>
        <dbReference type="ChEBI" id="CHEBI:195366"/>
        <dbReference type="EC" id="2.1.2.9"/>
    </reaction>
</comment>
<dbReference type="InterPro" id="IPR005793">
    <property type="entry name" value="Formyl_trans_C"/>
</dbReference>
<dbReference type="EMBL" id="JH603168">
    <property type="protein sequence ID" value="EIC23058.1"/>
    <property type="molecule type" value="Genomic_DNA"/>
</dbReference>
<reference evidence="9" key="1">
    <citation type="submission" date="2011-06" db="EMBL/GenBank/DDBJ databases">
        <authorList>
            <consortium name="US DOE Joint Genome Institute (JGI-PGF)"/>
            <person name="Lucas S."/>
            <person name="Han J."/>
            <person name="Lapidus A."/>
            <person name="Cheng J.-F."/>
            <person name="Goodwin L."/>
            <person name="Pitluck S."/>
            <person name="Peters L."/>
            <person name="Land M.L."/>
            <person name="Hauser L."/>
            <person name="Vogl K."/>
            <person name="Liu Z."/>
            <person name="Overmann J."/>
            <person name="Frigaard N.-U."/>
            <person name="Bryant D.A."/>
            <person name="Woyke T.J."/>
        </authorList>
    </citation>
    <scope>NUCLEOTIDE SEQUENCE [LARGE SCALE GENOMIC DNA]</scope>
    <source>
        <strain evidence="9">970</strain>
    </source>
</reference>
<comment type="similarity">
    <text evidence="1 5">Belongs to the Fmt family.</text>
</comment>
<evidence type="ECO:0000259" key="7">
    <source>
        <dbReference type="Pfam" id="PF02911"/>
    </source>
</evidence>
<dbReference type="HAMAP" id="MF_00182">
    <property type="entry name" value="Formyl_trans"/>
    <property type="match status" value="1"/>
</dbReference>
<dbReference type="AlphaFoldDB" id="H8YX82"/>
<evidence type="ECO:0000256" key="3">
    <source>
        <dbReference type="ARBA" id="ARBA00022679"/>
    </source>
</evidence>
<dbReference type="InterPro" id="IPR041711">
    <property type="entry name" value="Met-tRNA-FMT_N"/>
</dbReference>
<dbReference type="HOGENOM" id="CLU_033347_1_2_6"/>
<organism evidence="8 9">
    <name type="scientific">Thiorhodovibrio frisius</name>
    <dbReference type="NCBI Taxonomy" id="631362"/>
    <lineage>
        <taxon>Bacteria</taxon>
        <taxon>Pseudomonadati</taxon>
        <taxon>Pseudomonadota</taxon>
        <taxon>Gammaproteobacteria</taxon>
        <taxon>Chromatiales</taxon>
        <taxon>Chromatiaceae</taxon>
        <taxon>Thiorhodovibrio</taxon>
    </lineage>
</organism>
<reference evidence="8 9" key="2">
    <citation type="submission" date="2011-11" db="EMBL/GenBank/DDBJ databases">
        <authorList>
            <consortium name="US DOE Joint Genome Institute"/>
            <person name="Lucas S."/>
            <person name="Han J."/>
            <person name="Lapidus A."/>
            <person name="Cheng J.-F."/>
            <person name="Goodwin L."/>
            <person name="Pitluck S."/>
            <person name="Peters L."/>
            <person name="Ovchinnikova G."/>
            <person name="Zhang X."/>
            <person name="Detter J.C."/>
            <person name="Han C."/>
            <person name="Tapia R."/>
            <person name="Land M."/>
            <person name="Hauser L."/>
            <person name="Kyrpides N."/>
            <person name="Ivanova N."/>
            <person name="Pagani I."/>
            <person name="Vogl K."/>
            <person name="Liu Z."/>
            <person name="Overmann J."/>
            <person name="Frigaard N.-U."/>
            <person name="Bryant D."/>
            <person name="Woyke T."/>
        </authorList>
    </citation>
    <scope>NUCLEOTIDE SEQUENCE [LARGE SCALE GENOMIC DNA]</scope>
    <source>
        <strain evidence="8 9">970</strain>
    </source>
</reference>
<dbReference type="InterPro" id="IPR044135">
    <property type="entry name" value="Met-tRNA-FMT_C"/>
</dbReference>
<dbReference type="Gene3D" id="3.40.50.12230">
    <property type="match status" value="1"/>
</dbReference>
<evidence type="ECO:0000313" key="8">
    <source>
        <dbReference type="EMBL" id="EIC23058.1"/>
    </source>
</evidence>
<dbReference type="PANTHER" id="PTHR11138:SF5">
    <property type="entry name" value="METHIONYL-TRNA FORMYLTRANSFERASE, MITOCHONDRIAL"/>
    <property type="match status" value="1"/>
</dbReference>
<comment type="function">
    <text evidence="5">Attaches a formyl group to the free amino group of methionyl-tRNA(fMet). The formyl group appears to play a dual role in the initiator identity of N-formylmethionyl-tRNA by promoting its recognition by IF2 and preventing the misappropriation of this tRNA by the elongation apparatus.</text>
</comment>
<gene>
    <name evidence="5" type="primary">fmt</name>
    <name evidence="8" type="ORF">Thi970DRAFT_00709</name>
</gene>
<dbReference type="CDD" id="cd08704">
    <property type="entry name" value="Met_tRNA_FMT_C"/>
    <property type="match status" value="1"/>
</dbReference>
<dbReference type="Proteomes" id="UP000002964">
    <property type="component" value="Unassembled WGS sequence"/>
</dbReference>
<feature type="domain" description="Formyl transferase C-terminal" evidence="7">
    <location>
        <begin position="208"/>
        <end position="305"/>
    </location>
</feature>
<dbReference type="SUPFAM" id="SSF50486">
    <property type="entry name" value="FMT C-terminal domain-like"/>
    <property type="match status" value="1"/>
</dbReference>
<feature type="binding site" evidence="5">
    <location>
        <begin position="114"/>
        <end position="117"/>
    </location>
    <ligand>
        <name>(6S)-5,6,7,8-tetrahydrofolate</name>
        <dbReference type="ChEBI" id="CHEBI:57453"/>
    </ligand>
</feature>
<evidence type="ECO:0000259" key="6">
    <source>
        <dbReference type="Pfam" id="PF00551"/>
    </source>
</evidence>
<sequence length="313" mass="33363">MPSSHPPLLFAGTPEFAVPALKALLAAGYPIAAVYTQPDRPAGRGRKPQPSPVKQAALDAGLAVEQPETLKDQAVRERLSDYGAQLMVVIAYGLLLPSAVLAAPRLGCLNIHASLLPRWRGAAPIQRAILAGDSRTGVELMQMERGLDTGPIFARRETDIGPTETGRSLHDRLATLGAELLIDTLPAILAEQIVPQPQPQEGACYAHKLTKDEALIDWTQSAAEIDRRIRAFNPWPVAQTQLGEETIRLWAAAPDAHNSPEPPGAVLSADKSGILVATGDGALRIGELQPPGKRAMSAADFLNARQIHGARFG</sequence>
<dbReference type="CDD" id="cd08646">
    <property type="entry name" value="FMT_core_Met-tRNA-FMT_N"/>
    <property type="match status" value="1"/>
</dbReference>
<dbReference type="InterPro" id="IPR005794">
    <property type="entry name" value="Fmt"/>
</dbReference>
<evidence type="ECO:0000256" key="2">
    <source>
        <dbReference type="ARBA" id="ARBA00012261"/>
    </source>
</evidence>
<accession>H8YX82</accession>
<dbReference type="PANTHER" id="PTHR11138">
    <property type="entry name" value="METHIONYL-TRNA FORMYLTRANSFERASE"/>
    <property type="match status" value="1"/>
</dbReference>
<evidence type="ECO:0000256" key="1">
    <source>
        <dbReference type="ARBA" id="ARBA00010699"/>
    </source>
</evidence>
<dbReference type="EC" id="2.1.2.9" evidence="2 5"/>
<evidence type="ECO:0000256" key="4">
    <source>
        <dbReference type="ARBA" id="ARBA00022917"/>
    </source>
</evidence>
<dbReference type="STRING" id="631362.Thi970DRAFT_00709"/>
<dbReference type="GO" id="GO:0004479">
    <property type="term" value="F:methionyl-tRNA formyltransferase activity"/>
    <property type="evidence" value="ECO:0007669"/>
    <property type="project" value="UniProtKB-UniRule"/>
</dbReference>
<keyword evidence="4 5" id="KW-0648">Protein biosynthesis</keyword>
<evidence type="ECO:0000313" key="9">
    <source>
        <dbReference type="Proteomes" id="UP000002964"/>
    </source>
</evidence>
<feature type="domain" description="Formyl transferase N-terminal" evidence="6">
    <location>
        <begin position="10"/>
        <end position="184"/>
    </location>
</feature>
<keyword evidence="3 5" id="KW-0808">Transferase</keyword>
<proteinExistence type="inferred from homology"/>
<dbReference type="InterPro" id="IPR011034">
    <property type="entry name" value="Formyl_transferase-like_C_sf"/>
</dbReference>
<dbReference type="GO" id="GO:0005829">
    <property type="term" value="C:cytosol"/>
    <property type="evidence" value="ECO:0007669"/>
    <property type="project" value="TreeGrafter"/>
</dbReference>
<dbReference type="FunFam" id="3.40.50.12230:FF:000001">
    <property type="entry name" value="Methionyl-tRNA formyltransferase"/>
    <property type="match status" value="1"/>
</dbReference>
<name>H8YX82_9GAMM</name>
<dbReference type="InterPro" id="IPR002376">
    <property type="entry name" value="Formyl_transf_N"/>
</dbReference>
<dbReference type="Pfam" id="PF00551">
    <property type="entry name" value="Formyl_trans_N"/>
    <property type="match status" value="1"/>
</dbReference>
<dbReference type="SUPFAM" id="SSF53328">
    <property type="entry name" value="Formyltransferase"/>
    <property type="match status" value="1"/>
</dbReference>
<protein>
    <recommendedName>
        <fullName evidence="2 5">Methionyl-tRNA formyltransferase</fullName>
        <ecNumber evidence="2 5">2.1.2.9</ecNumber>
    </recommendedName>
</protein>
<evidence type="ECO:0000256" key="5">
    <source>
        <dbReference type="HAMAP-Rule" id="MF_00182"/>
    </source>
</evidence>
<keyword evidence="9" id="KW-1185">Reference proteome</keyword>